<dbReference type="InterPro" id="IPR011008">
    <property type="entry name" value="Dimeric_a/b-barrel"/>
</dbReference>
<evidence type="ECO:0008006" key="3">
    <source>
        <dbReference type="Google" id="ProtNLM"/>
    </source>
</evidence>
<dbReference type="AlphaFoldDB" id="G9Y203"/>
<proteinExistence type="predicted"/>
<organism evidence="1 2">
    <name type="scientific">Hafnia alvei ATCC 51873</name>
    <dbReference type="NCBI Taxonomy" id="1002364"/>
    <lineage>
        <taxon>Bacteria</taxon>
        <taxon>Pseudomonadati</taxon>
        <taxon>Pseudomonadota</taxon>
        <taxon>Gammaproteobacteria</taxon>
        <taxon>Enterobacterales</taxon>
        <taxon>Hafniaceae</taxon>
        <taxon>Hafnia</taxon>
    </lineage>
</organism>
<dbReference type="EMBL" id="AGCI01000010">
    <property type="protein sequence ID" value="EHM46748.1"/>
    <property type="molecule type" value="Genomic_DNA"/>
</dbReference>
<evidence type="ECO:0000313" key="2">
    <source>
        <dbReference type="Proteomes" id="UP000005959"/>
    </source>
</evidence>
<comment type="caution">
    <text evidence="1">The sequence shown here is derived from an EMBL/GenBank/DDBJ whole genome shotgun (WGS) entry which is preliminary data.</text>
</comment>
<dbReference type="SUPFAM" id="SSF54909">
    <property type="entry name" value="Dimeric alpha+beta barrel"/>
    <property type="match status" value="1"/>
</dbReference>
<sequence>MPLLNNIKLALGLVAIIKSSYEGDNMSTFLTSFIFDKKEYDDEFYALDAKIEAFTKATPGFIGMESYTDPQSGRVINNYYWSSRSAMESLMKNVEHLKAKELSGKWIAGYQVIIAKIEGVHNDNMSHPLSEIKMRYQGEQ</sequence>
<dbReference type="HOGENOM" id="CLU_149845_1_0_6"/>
<evidence type="ECO:0000313" key="1">
    <source>
        <dbReference type="EMBL" id="EHM46748.1"/>
    </source>
</evidence>
<dbReference type="Proteomes" id="UP000005959">
    <property type="component" value="Unassembled WGS sequence"/>
</dbReference>
<gene>
    <name evidence="1" type="ORF">HMPREF0454_00615</name>
</gene>
<accession>G9Y203</accession>
<protein>
    <recommendedName>
        <fullName evidence="3">Antibiotic biosynthesis monooxygenase</fullName>
    </recommendedName>
</protein>
<name>G9Y203_HAFAL</name>
<dbReference type="PATRIC" id="fig|1002364.3.peg.561"/>
<reference evidence="1 2" key="1">
    <citation type="submission" date="2011-08" db="EMBL/GenBank/DDBJ databases">
        <authorList>
            <person name="Weinstock G."/>
            <person name="Sodergren E."/>
            <person name="Clifton S."/>
            <person name="Fulton L."/>
            <person name="Fulton B."/>
            <person name="Courtney L."/>
            <person name="Fronick C."/>
            <person name="Harrison M."/>
            <person name="Strong C."/>
            <person name="Farmer C."/>
            <person name="Delahaunty K."/>
            <person name="Markovic C."/>
            <person name="Hall O."/>
            <person name="Minx P."/>
            <person name="Tomlinson C."/>
            <person name="Mitreva M."/>
            <person name="Hou S."/>
            <person name="Chen J."/>
            <person name="Wollam A."/>
            <person name="Pepin K.H."/>
            <person name="Johnson M."/>
            <person name="Bhonagiri V."/>
            <person name="Zhang X."/>
            <person name="Suruliraj S."/>
            <person name="Warren W."/>
            <person name="Chinwalla A."/>
            <person name="Mardis E.R."/>
            <person name="Wilson R.K."/>
        </authorList>
    </citation>
    <scope>NUCLEOTIDE SEQUENCE [LARGE SCALE GENOMIC DNA]</scope>
    <source>
        <strain evidence="1 2">ATCC 51873</strain>
    </source>
</reference>
<dbReference type="Gene3D" id="3.30.70.100">
    <property type="match status" value="1"/>
</dbReference>